<dbReference type="Proteomes" id="UP000184386">
    <property type="component" value="Unassembled WGS sequence"/>
</dbReference>
<reference evidence="3 4" key="1">
    <citation type="submission" date="2016-11" db="EMBL/GenBank/DDBJ databases">
        <authorList>
            <person name="Jaros S."/>
            <person name="Januszkiewicz K."/>
            <person name="Wedrychowicz H."/>
        </authorList>
    </citation>
    <scope>NUCLEOTIDE SEQUENCE [LARGE SCALE GENOMIC DNA]</scope>
    <source>
        <strain evidence="3 4">DSM 15929</strain>
    </source>
</reference>
<dbReference type="EMBL" id="FRAC01000024">
    <property type="protein sequence ID" value="SHL15137.1"/>
    <property type="molecule type" value="Genomic_DNA"/>
</dbReference>
<evidence type="ECO:0000313" key="3">
    <source>
        <dbReference type="EMBL" id="SHL15137.1"/>
    </source>
</evidence>
<dbReference type="SUPFAM" id="SSF54197">
    <property type="entry name" value="HIT-like"/>
    <property type="match status" value="1"/>
</dbReference>
<keyword evidence="4" id="KW-1185">Reference proteome</keyword>
<sequence>MEDWKKDRIGSALKGENPTVIAKMKSGFAVIADPQFLPGYCILLAYPKVFSLNDLNIEQRKAFLLDMSLIGDAITDVCKPIRINYDILGNSDQFLHAHVYPRYEWEEERRKHPMWLYPEKYWSDDKYQFNEDKYGELKSQLSLKLQKLIELSYKA</sequence>
<comment type="caution">
    <text evidence="1">Lacks conserved residue(s) required for the propagation of feature annotation.</text>
</comment>
<dbReference type="RefSeq" id="WP_073278917.1">
    <property type="nucleotide sequence ID" value="NZ_FRAC01000024.1"/>
</dbReference>
<accession>A0A1M6YA25</accession>
<dbReference type="GO" id="GO:0016787">
    <property type="term" value="F:hydrolase activity"/>
    <property type="evidence" value="ECO:0007669"/>
    <property type="project" value="UniProtKB-KW"/>
</dbReference>
<feature type="domain" description="HIT" evidence="2">
    <location>
        <begin position="8"/>
        <end position="110"/>
    </location>
</feature>
<evidence type="ECO:0000259" key="2">
    <source>
        <dbReference type="PROSITE" id="PS51084"/>
    </source>
</evidence>
<gene>
    <name evidence="3" type="ORF">SAMN02745136_04221</name>
</gene>
<evidence type="ECO:0000256" key="1">
    <source>
        <dbReference type="PROSITE-ProRule" id="PRU00464"/>
    </source>
</evidence>
<proteinExistence type="predicted"/>
<evidence type="ECO:0000313" key="4">
    <source>
        <dbReference type="Proteomes" id="UP000184386"/>
    </source>
</evidence>
<dbReference type="InterPro" id="IPR036265">
    <property type="entry name" value="HIT-like_sf"/>
</dbReference>
<dbReference type="STRING" id="1121322.SAMN02745136_04221"/>
<protein>
    <submittedName>
        <fullName evidence="3">Diadenosine tetraphosphate (Ap4A) hydrolase</fullName>
    </submittedName>
</protein>
<dbReference type="AlphaFoldDB" id="A0A1M6YA25"/>
<name>A0A1M6YA25_9FIRM</name>
<keyword evidence="3" id="KW-0378">Hydrolase</keyword>
<organism evidence="3 4">
    <name type="scientific">Anaerocolumna jejuensis DSM 15929</name>
    <dbReference type="NCBI Taxonomy" id="1121322"/>
    <lineage>
        <taxon>Bacteria</taxon>
        <taxon>Bacillati</taxon>
        <taxon>Bacillota</taxon>
        <taxon>Clostridia</taxon>
        <taxon>Lachnospirales</taxon>
        <taxon>Lachnospiraceae</taxon>
        <taxon>Anaerocolumna</taxon>
    </lineage>
</organism>
<dbReference type="Gene3D" id="3.30.428.10">
    <property type="entry name" value="HIT-like"/>
    <property type="match status" value="1"/>
</dbReference>
<dbReference type="OrthoDB" id="9784774at2"/>
<dbReference type="InterPro" id="IPR011146">
    <property type="entry name" value="HIT-like"/>
</dbReference>
<dbReference type="PROSITE" id="PS51084">
    <property type="entry name" value="HIT_2"/>
    <property type="match status" value="1"/>
</dbReference>